<dbReference type="Pfam" id="PF19050">
    <property type="entry name" value="PhoD_2"/>
    <property type="match status" value="1"/>
</dbReference>
<reference evidence="2 3" key="1">
    <citation type="journal article" date="2018" name="Plant J.">
        <title>Genome sequences of Chlorella sorokiniana UTEX 1602 and Micractinium conductrix SAG 241.80: implications to maltose excretion by a green alga.</title>
        <authorList>
            <person name="Arriola M.B."/>
            <person name="Velmurugan N."/>
            <person name="Zhang Y."/>
            <person name="Plunkett M.H."/>
            <person name="Hondzo H."/>
            <person name="Barney B.M."/>
        </authorList>
    </citation>
    <scope>NUCLEOTIDE SEQUENCE [LARGE SCALE GENOMIC DNA]</scope>
    <source>
        <strain evidence="3">UTEX 1602</strain>
    </source>
</reference>
<keyword evidence="3" id="KW-1185">Reference proteome</keyword>
<evidence type="ECO:0000313" key="2">
    <source>
        <dbReference type="EMBL" id="PRW55911.1"/>
    </source>
</evidence>
<feature type="domain" description="PhoD-like phosphatase" evidence="1">
    <location>
        <begin position="30"/>
        <end position="304"/>
    </location>
</feature>
<evidence type="ECO:0000259" key="1">
    <source>
        <dbReference type="Pfam" id="PF19050"/>
    </source>
</evidence>
<organism evidence="2 3">
    <name type="scientific">Chlorella sorokiniana</name>
    <name type="common">Freshwater green alga</name>
    <dbReference type="NCBI Taxonomy" id="3076"/>
    <lineage>
        <taxon>Eukaryota</taxon>
        <taxon>Viridiplantae</taxon>
        <taxon>Chlorophyta</taxon>
        <taxon>core chlorophytes</taxon>
        <taxon>Trebouxiophyceae</taxon>
        <taxon>Chlorellales</taxon>
        <taxon>Chlorellaceae</taxon>
        <taxon>Chlorella clade</taxon>
        <taxon>Chlorella</taxon>
    </lineage>
</organism>
<comment type="caution">
    <text evidence="2">The sequence shown here is derived from an EMBL/GenBank/DDBJ whole genome shotgun (WGS) entry which is preliminary data.</text>
</comment>
<dbReference type="PANTHER" id="PTHR46689">
    <property type="entry name" value="MEMBRANE PROTEIN, PUTATIVE-RELATED"/>
    <property type="match status" value="1"/>
</dbReference>
<name>A0A2P6TPF7_CHLSO</name>
<sequence>MPAARLAIASPGPTLTPAQLELTAWQRQVQYQISTGESTPSYAFCLPAAGQPMHWGYYSCNGFSASVKADAPERQDPTYLWRDLLQLHSAFPLHCLVGGGDQLYCDGVFRAEGSAALKAWGEQTEHSKKLSSPWTDEMEEQATAYYCAHYIATFSQADVSTALACIPQLNMWDDHDIFDGYGSYEADMQGCPVLQGLFGVARRFYLLFQQHTTDAFNAQHKEFLGANDGSSFHYLRYMGPQVVLLGIDMRSERSKARILPEATYELLEEAVAALPTGPQHLVVLSGVPLIFPAVPAAEGILGGIARLARGMPRFRSLVRRTGLMDRFDQPEILDDLLDGWVANAHKGERLQFIRLLQRFSERQNLRVSIVSGDAHVGGVGRLYSRPKIKPLGDDPLFMVQIISSAIMNAPPGHQVVKMLLRTNWARRVDERTKEKMVRAFYPTHPRTDKLIAQRNWCDISLVAPPFAPPTVPQDPNFGGLRFTMRVENARHRRGCAEEVYYIIVPRHPAAPRALVSTGTHHGEAAKSAVPAAVALPTRRWTTGEASVVH</sequence>
<dbReference type="PANTHER" id="PTHR46689:SF1">
    <property type="entry name" value="PHOD-LIKE PHOSPHATASE DOMAIN-CONTAINING PROTEIN"/>
    <property type="match status" value="1"/>
</dbReference>
<dbReference type="AlphaFoldDB" id="A0A2P6TPF7"/>
<dbReference type="Proteomes" id="UP000239899">
    <property type="component" value="Unassembled WGS sequence"/>
</dbReference>
<dbReference type="EMBL" id="LHPG02000009">
    <property type="protein sequence ID" value="PRW55911.1"/>
    <property type="molecule type" value="Genomic_DNA"/>
</dbReference>
<dbReference type="InterPro" id="IPR043904">
    <property type="entry name" value="PhoD_2-like"/>
</dbReference>
<accession>A0A2P6TPF7</accession>
<dbReference type="GO" id="GO:0016020">
    <property type="term" value="C:membrane"/>
    <property type="evidence" value="ECO:0007669"/>
    <property type="project" value="TreeGrafter"/>
</dbReference>
<dbReference type="Gene3D" id="3.60.21.70">
    <property type="entry name" value="PhoD-like phosphatase"/>
    <property type="match status" value="1"/>
</dbReference>
<dbReference type="OrthoDB" id="9999821at2759"/>
<gene>
    <name evidence="2" type="ORF">C2E21_5019</name>
</gene>
<dbReference type="STRING" id="3076.A0A2P6TPF7"/>
<proteinExistence type="predicted"/>
<evidence type="ECO:0000313" key="3">
    <source>
        <dbReference type="Proteomes" id="UP000239899"/>
    </source>
</evidence>
<dbReference type="CDD" id="cd07389">
    <property type="entry name" value="MPP_PhoD"/>
    <property type="match status" value="1"/>
</dbReference>
<dbReference type="InterPro" id="IPR018946">
    <property type="entry name" value="PhoD-like_MPP"/>
</dbReference>
<dbReference type="InterPro" id="IPR038607">
    <property type="entry name" value="PhoD-like_sf"/>
</dbReference>
<protein>
    <submittedName>
        <fullName evidence="2">Plasma membrane</fullName>
    </submittedName>
</protein>